<protein>
    <recommendedName>
        <fullName evidence="4 10">Transcription elongation factor Spt6</fullName>
    </recommendedName>
</protein>
<dbReference type="InterPro" id="IPR017072">
    <property type="entry name" value="TF_Spt6"/>
</dbReference>
<feature type="compositionally biased region" description="Acidic residues" evidence="12">
    <location>
        <begin position="168"/>
        <end position="183"/>
    </location>
</feature>
<dbReference type="Proteomes" id="UP000030161">
    <property type="component" value="Unassembled WGS sequence"/>
</dbReference>
<dbReference type="GO" id="GO:0008023">
    <property type="term" value="C:transcription elongation factor complex"/>
    <property type="evidence" value="ECO:0007669"/>
    <property type="project" value="TreeGrafter"/>
</dbReference>
<dbReference type="InterPro" id="IPR023319">
    <property type="entry name" value="Tex-like_HTH_dom_sf"/>
</dbReference>
<dbReference type="Pfam" id="PF22706">
    <property type="entry name" value="Tex_central_region"/>
    <property type="match status" value="1"/>
</dbReference>
<dbReference type="SUPFAM" id="SSF158832">
    <property type="entry name" value="Tex N-terminal region-like"/>
    <property type="match status" value="1"/>
</dbReference>
<dbReference type="InterPro" id="IPR032706">
    <property type="entry name" value="Spt6_HHH"/>
</dbReference>
<dbReference type="Pfam" id="PF14633">
    <property type="entry name" value="SH2_2"/>
    <property type="match status" value="1"/>
</dbReference>
<dbReference type="InterPro" id="IPR042066">
    <property type="entry name" value="Spt6_death-like"/>
</dbReference>
<dbReference type="EMBL" id="AJIX01000041">
    <property type="protein sequence ID" value="KGR04750.1"/>
    <property type="molecule type" value="Genomic_DNA"/>
</dbReference>
<comment type="caution">
    <text evidence="14">The sequence shown here is derived from an EMBL/GenBank/DDBJ whole genome shotgun (WGS) entry which is preliminary data.</text>
</comment>
<reference evidence="14 15" key="1">
    <citation type="submission" date="2013-12" db="EMBL/GenBank/DDBJ databases">
        <title>The Genome Sequence of Candida albicans P78048.</title>
        <authorList>
            <consortium name="The Broad Institute Genome Sequencing Platform"/>
            <consortium name="The Broad Institute Genome Sequencing Center for Infectious Disease"/>
            <person name="Cuomo C."/>
            <person name="Bennett R."/>
            <person name="Hirakawa M."/>
            <person name="Noverr M."/>
            <person name="Mitchell A."/>
            <person name="Young S.K."/>
            <person name="Zeng Q."/>
            <person name="Gargeya S."/>
            <person name="Fitzgerald M."/>
            <person name="Abouelleil A."/>
            <person name="Alvarado L."/>
            <person name="Berlin A.M."/>
            <person name="Chapman S.B."/>
            <person name="Dewar J."/>
            <person name="Goldberg J."/>
            <person name="Griggs A."/>
            <person name="Gujja S."/>
            <person name="Hansen M."/>
            <person name="Howarth C."/>
            <person name="Imamovic A."/>
            <person name="Larimer J."/>
            <person name="McCowan C."/>
            <person name="Murphy C."/>
            <person name="Pearson M."/>
            <person name="Priest M."/>
            <person name="Roberts A."/>
            <person name="Saif S."/>
            <person name="Shea T."/>
            <person name="Sykes S."/>
            <person name="Wortman J."/>
            <person name="Nusbaum C."/>
            <person name="Birren B."/>
        </authorList>
    </citation>
    <scope>NUCLEOTIDE SEQUENCE [LARGE SCALE GENOMIC DNA]</scope>
    <source>
        <strain evidence="14 15">P78048</strain>
    </source>
</reference>
<feature type="domain" description="SH2" evidence="13">
    <location>
        <begin position="1209"/>
        <end position="1303"/>
    </location>
</feature>
<keyword evidence="8 10" id="KW-0539">Nucleus</keyword>
<dbReference type="SUPFAM" id="SSF47781">
    <property type="entry name" value="RuvA domain 2-like"/>
    <property type="match status" value="1"/>
</dbReference>
<dbReference type="GO" id="GO:0003746">
    <property type="term" value="F:translation elongation factor activity"/>
    <property type="evidence" value="ECO:0007669"/>
    <property type="project" value="UniProtKB-KW"/>
</dbReference>
<dbReference type="InterPro" id="IPR028231">
    <property type="entry name" value="Spt6_YqgF"/>
</dbReference>
<dbReference type="SUPFAM" id="SSF55550">
    <property type="entry name" value="SH2 domain"/>
    <property type="match status" value="1"/>
</dbReference>
<evidence type="ECO:0000256" key="6">
    <source>
        <dbReference type="ARBA" id="ARBA00022999"/>
    </source>
</evidence>
<dbReference type="Gene3D" id="3.30.505.10">
    <property type="entry name" value="SH2 domain"/>
    <property type="match status" value="2"/>
</dbReference>
<dbReference type="GO" id="GO:0005694">
    <property type="term" value="C:chromosome"/>
    <property type="evidence" value="ECO:0007669"/>
    <property type="project" value="UniProtKB-SubCell"/>
</dbReference>
<feature type="compositionally biased region" description="Basic and acidic residues" evidence="12">
    <location>
        <begin position="138"/>
        <end position="151"/>
    </location>
</feature>
<dbReference type="InterPro" id="IPR012337">
    <property type="entry name" value="RNaseH-like_sf"/>
</dbReference>
<organism evidence="14 15">
    <name type="scientific">Candida albicans P78048</name>
    <dbReference type="NCBI Taxonomy" id="1094989"/>
    <lineage>
        <taxon>Eukaryota</taxon>
        <taxon>Fungi</taxon>
        <taxon>Dikarya</taxon>
        <taxon>Ascomycota</taxon>
        <taxon>Saccharomycotina</taxon>
        <taxon>Pichiomycetes</taxon>
        <taxon>Debaryomycetaceae</taxon>
        <taxon>Candida/Lodderomyces clade</taxon>
        <taxon>Candida</taxon>
    </lineage>
</organism>
<dbReference type="Gene3D" id="1.10.10.650">
    <property type="entry name" value="RuvA domain 2-like"/>
    <property type="match status" value="1"/>
</dbReference>
<feature type="region of interest" description="Disordered" evidence="12">
    <location>
        <begin position="1"/>
        <end position="209"/>
    </location>
</feature>
<dbReference type="CDD" id="cd09918">
    <property type="entry name" value="SH2_Nterm_SPT6_like"/>
    <property type="match status" value="1"/>
</dbReference>
<name>A0AB34PP74_CANAX</name>
<proteinExistence type="inferred from homology"/>
<keyword evidence="6 11" id="KW-0727">SH2 domain</keyword>
<dbReference type="GO" id="GO:0140673">
    <property type="term" value="P:transcription elongation-coupled chromatin remodeling"/>
    <property type="evidence" value="ECO:0007669"/>
    <property type="project" value="InterPro"/>
</dbReference>
<feature type="compositionally biased region" description="Basic residues" evidence="12">
    <location>
        <begin position="1"/>
        <end position="12"/>
    </location>
</feature>
<dbReference type="CDD" id="cd09928">
    <property type="entry name" value="SH2_Cterm_SPT6_like"/>
    <property type="match status" value="1"/>
</dbReference>
<evidence type="ECO:0000259" key="13">
    <source>
        <dbReference type="PROSITE" id="PS50001"/>
    </source>
</evidence>
<evidence type="ECO:0000256" key="1">
    <source>
        <dbReference type="ARBA" id="ARBA00004123"/>
    </source>
</evidence>
<dbReference type="Gene3D" id="1.10.150.850">
    <property type="entry name" value="Spt6, helix-hairpin-helix domain"/>
    <property type="match status" value="1"/>
</dbReference>
<comment type="subcellular location">
    <subcellularLocation>
        <location evidence="2">Chromosome</location>
    </subcellularLocation>
    <subcellularLocation>
        <location evidence="1 10">Nucleus</location>
    </subcellularLocation>
</comment>
<evidence type="ECO:0000256" key="10">
    <source>
        <dbReference type="PIRNR" id="PIRNR036947"/>
    </source>
</evidence>
<dbReference type="InterPro" id="IPR010994">
    <property type="entry name" value="RuvA_2-like"/>
</dbReference>
<dbReference type="Pfam" id="PF14632">
    <property type="entry name" value="SPT6_acidic"/>
    <property type="match status" value="1"/>
</dbReference>
<evidence type="ECO:0000256" key="2">
    <source>
        <dbReference type="ARBA" id="ARBA00004286"/>
    </source>
</evidence>
<dbReference type="Gene3D" id="1.10.10.2740">
    <property type="entry name" value="Spt6, Death-like domain"/>
    <property type="match status" value="1"/>
</dbReference>
<gene>
    <name evidence="14" type="ORF">MG3_05378</name>
</gene>
<evidence type="ECO:0000256" key="12">
    <source>
        <dbReference type="SAM" id="MobiDB-lite"/>
    </source>
</evidence>
<dbReference type="InterPro" id="IPR035420">
    <property type="entry name" value="Spt6_SH2"/>
</dbReference>
<keyword evidence="7 10" id="KW-0804">Transcription</keyword>
<dbReference type="InterPro" id="IPR023323">
    <property type="entry name" value="Tex-like_dom_sf"/>
</dbReference>
<dbReference type="InterPro" id="IPR037027">
    <property type="entry name" value="YqgF/RNaseH-like_dom_sf"/>
</dbReference>
<accession>A0AB34PP74</accession>
<dbReference type="Gene3D" id="3.30.420.140">
    <property type="entry name" value="YqgF/RNase H-like domain"/>
    <property type="match status" value="1"/>
</dbReference>
<dbReference type="InterPro" id="IPR035018">
    <property type="entry name" value="Spt6_SH2_C"/>
</dbReference>
<feature type="compositionally biased region" description="Low complexity" evidence="12">
    <location>
        <begin position="105"/>
        <end position="119"/>
    </location>
</feature>
<dbReference type="GO" id="GO:0003677">
    <property type="term" value="F:DNA binding"/>
    <property type="evidence" value="ECO:0007669"/>
    <property type="project" value="InterPro"/>
</dbReference>
<evidence type="ECO:0000256" key="11">
    <source>
        <dbReference type="PROSITE-ProRule" id="PRU00191"/>
    </source>
</evidence>
<dbReference type="Pfam" id="PF14641">
    <property type="entry name" value="HTH_44"/>
    <property type="match status" value="1"/>
</dbReference>
<comment type="similarity">
    <text evidence="3 10">Belongs to the SPT6 family.</text>
</comment>
<evidence type="ECO:0000256" key="9">
    <source>
        <dbReference type="ARBA" id="ARBA00093389"/>
    </source>
</evidence>
<dbReference type="InterPro" id="IPR055179">
    <property type="entry name" value="Tex-like_central_region"/>
</dbReference>
<keyword evidence="14" id="KW-0648">Protein biosynthesis</keyword>
<dbReference type="PROSITE" id="PS50001">
    <property type="entry name" value="SH2"/>
    <property type="match status" value="1"/>
</dbReference>
<evidence type="ECO:0000256" key="5">
    <source>
        <dbReference type="ARBA" id="ARBA00022454"/>
    </source>
</evidence>
<comment type="function">
    <text evidence="9">Histone H3-H4 chaperone that plays a role in maintenance of chromatin structure during RNA polymerase II transcription elongation thereby repressing transcription initiation from cryptic promoters. Mediates the reassembly of nucleosomes onto the promoters of at least a selected set of genes during repression; the nucleosome reassembly is essential for transcriptional repression. Essential for viability.</text>
</comment>
<dbReference type="GO" id="GO:0042393">
    <property type="term" value="F:histone binding"/>
    <property type="evidence" value="ECO:0007669"/>
    <property type="project" value="TreeGrafter"/>
</dbReference>
<evidence type="ECO:0000256" key="3">
    <source>
        <dbReference type="ARBA" id="ARBA00009253"/>
    </source>
</evidence>
<dbReference type="InterPro" id="IPR035019">
    <property type="entry name" value="Spt6_SH2_N"/>
</dbReference>
<dbReference type="InterPro" id="IPR036860">
    <property type="entry name" value="SH2_dom_sf"/>
</dbReference>
<dbReference type="InterPro" id="IPR028088">
    <property type="entry name" value="Spt6_HTH_DNA-bd_dom"/>
</dbReference>
<dbReference type="Pfam" id="PF14635">
    <property type="entry name" value="HHH_7"/>
    <property type="match status" value="1"/>
</dbReference>
<dbReference type="SUPFAM" id="SSF53098">
    <property type="entry name" value="Ribonuclease H-like"/>
    <property type="match status" value="1"/>
</dbReference>
<sequence length="1401" mass="162069">MMKKKISAKKKNQQQQQLHRPTMSEVTEEERTRYEEEEDVRDSPSDSSEESEDDEEEIQKVREGFIVDDEEDEVQTKKRKSHKRKRDKERPHHDDALDDDDLELLLENSGLKRGSSSSGKFKRLKRKQIEDDEDEIESQDHQGEQQLRDIFSDDEEVEEEAAPRIMDEFDGFIEEDDFSDEDEQTRLERREQRKKKKQGPRIDTSNLSNVDRQSLSELFEVFGDGNEYDWALEAQELEDAGAIDKEEPASLDEVFEHSELKERMLTEEDNLIRIIDVPERYQMYRSALTYIDLDDEELELEKTWVANTLLKEKKAFLRDDWVEPFKQCVGQVVQFVSKENLEVPFIWNHRRDYLEYVDPDAPIPGSVRELMISEDDVWRIVKLDIEYHSLYEKRLNTEKIIDSLEIDDELVKDIKTLDSMVAIQDMHDYIQFTYSKEIRQREETQNRKHSKFALYERIRENVLYDAVKAYGITAKEFGENVQDQSSKGFEVPYRIHATDDPWESPDDMIERLIQDDEVIFRDEKTARDAVRRTFADEIFYNPKIRHEVRSTYKLYASISVAVTEKGRASIDAHSPFADIKYAINRSPADLIAKPDVLLRMLEAERLGLVVIKVETKDFANWFDCLFNCLKSDGFSDISEKWNQERQAVLRTAISRLCAVVALNTKEDLRRECERLIASKVRHGLLAKIEQAPFTPYGFDIGSKANVLALTFGKGDYDSAVVGVYIKHDGKVSRFFKSTENPSRNRETEDAFKGQLKQFFDEDETPDVVVVSGYNANTKRLHDVVYNFVSEYGISVKSEFDDGSSQLVKVIWGQDETARLYQNSERAKKEFPDKPTLVKYAISLGRYLQDPLLEYITLGDDILSLTFHEHQKLISNDLVKEVVESAFVDLVNAVGVDINESVRDSRLAQTLKYVGGLGPRKASGMLRNIAQKLGSVLTTRSQLIEYELTTRTIFINCSAALKISLNKSINVKDFEIEILDTTRIHPEDYQLAMKMAADALDMDEESELHEKGGVIKELLENDPSKLNLLNLNDFANQIYKLTHKLKFRSLQAIRLELIQGFAEIRSPFRILTNEDAFFILTGEKPQMLKNTVIPATITKVTKNHHDPYARIRGLKVVTPSLIQGTIDENAIPRDAEYVQGQVVQAVVLELYTDTFAAVLSLRREDISRAMKGGVVREYGKWDYKAEDEDIKREKAKENAKLAKTRNIQHPFYRNFNYKQAEEYLAPQNVGDYVIRPSSKGASYLTITWKVGNNLFQHLLVEERSRGRFKEYIVDGKTYEDLDQLAFQHIQVIAKNVTDMVRHPKFREGTLSVVHEWLESYTRANPKSSAYVFCYDHKSPGNFLLLFKVNVSAKVVTWHVKTEVGGYELRSSVYPNMLSLCNGFKQAVKMSSQQTKSYNTGYY</sequence>
<dbReference type="GO" id="GO:0034728">
    <property type="term" value="P:nucleosome organization"/>
    <property type="evidence" value="ECO:0007669"/>
    <property type="project" value="TreeGrafter"/>
</dbReference>
<evidence type="ECO:0000256" key="8">
    <source>
        <dbReference type="ARBA" id="ARBA00023242"/>
    </source>
</evidence>
<evidence type="ECO:0000313" key="15">
    <source>
        <dbReference type="Proteomes" id="UP000030161"/>
    </source>
</evidence>
<feature type="compositionally biased region" description="Basic residues" evidence="12">
    <location>
        <begin position="77"/>
        <end position="87"/>
    </location>
</feature>
<feature type="compositionally biased region" description="Acidic residues" evidence="12">
    <location>
        <begin position="47"/>
        <end position="57"/>
    </location>
</feature>
<dbReference type="PIRSF" id="PIRSF036947">
    <property type="entry name" value="Spt6"/>
    <property type="match status" value="1"/>
</dbReference>
<dbReference type="GO" id="GO:0031491">
    <property type="term" value="F:nucleosome binding"/>
    <property type="evidence" value="ECO:0007669"/>
    <property type="project" value="TreeGrafter"/>
</dbReference>
<evidence type="ECO:0000313" key="14">
    <source>
        <dbReference type="EMBL" id="KGR04750.1"/>
    </source>
</evidence>
<keyword evidence="14" id="KW-0251">Elongation factor</keyword>
<dbReference type="PANTHER" id="PTHR10145:SF6">
    <property type="entry name" value="TRANSCRIPTION ELONGATION FACTOR SPT6"/>
    <property type="match status" value="1"/>
</dbReference>
<dbReference type="InterPro" id="IPR028083">
    <property type="entry name" value="Spt6_acidic_N_dom"/>
</dbReference>
<dbReference type="FunFam" id="3.30.505.10:FF:000065">
    <property type="entry name" value="Transcription elongation factor SPT6"/>
    <property type="match status" value="1"/>
</dbReference>
<evidence type="ECO:0000256" key="4">
    <source>
        <dbReference type="ARBA" id="ARBA00020248"/>
    </source>
</evidence>
<evidence type="ECO:0000256" key="7">
    <source>
        <dbReference type="ARBA" id="ARBA00023163"/>
    </source>
</evidence>
<keyword evidence="5" id="KW-0158">Chromosome</keyword>
<dbReference type="Gene3D" id="1.10.3500.10">
    <property type="entry name" value="Tex N-terminal region-like"/>
    <property type="match status" value="1"/>
</dbReference>
<comment type="function">
    <text evidence="10">Plays a role in maintenance of chromatin structure during RNA polymerase II transcription elongation thereby repressing transcription initiation from cryptic promoters. Mediates the reassembly of nucleosomes onto the promoters of at least a selected set of genes during repression; the nucleosome reassembly is essential for transcriptional repression.</text>
</comment>
<dbReference type="FunFam" id="1.10.10.2740:FF:000002">
    <property type="entry name" value="Transcription elongation factor Spt6"/>
    <property type="match status" value="1"/>
</dbReference>
<dbReference type="InterPro" id="IPR000980">
    <property type="entry name" value="SH2"/>
</dbReference>
<dbReference type="Pfam" id="PF14639">
    <property type="entry name" value="YqgF"/>
    <property type="match status" value="1"/>
</dbReference>
<dbReference type="PANTHER" id="PTHR10145">
    <property type="entry name" value="TRANSCRIPTION ELONGATION FACTOR SPT6"/>
    <property type="match status" value="1"/>
</dbReference>